<evidence type="ECO:0000313" key="2">
    <source>
        <dbReference type="Proteomes" id="UP000308092"/>
    </source>
</evidence>
<organism evidence="1 2">
    <name type="scientific">Aspergillus tanneri</name>
    <dbReference type="NCBI Taxonomy" id="1220188"/>
    <lineage>
        <taxon>Eukaryota</taxon>
        <taxon>Fungi</taxon>
        <taxon>Dikarya</taxon>
        <taxon>Ascomycota</taxon>
        <taxon>Pezizomycotina</taxon>
        <taxon>Eurotiomycetes</taxon>
        <taxon>Eurotiomycetidae</taxon>
        <taxon>Eurotiales</taxon>
        <taxon>Aspergillaceae</taxon>
        <taxon>Aspergillus</taxon>
        <taxon>Aspergillus subgen. Circumdati</taxon>
    </lineage>
</organism>
<sequence>MQFTDLLPNTWTRFLPNWHSQPGIGLSKQGLALVIFGNRPLPSAIAKFSRAHQP</sequence>
<gene>
    <name evidence="1" type="ORF">EYZ11_003482</name>
</gene>
<dbReference type="EMBL" id="SOSA01000089">
    <property type="protein sequence ID" value="THC97039.1"/>
    <property type="molecule type" value="Genomic_DNA"/>
</dbReference>
<accession>A0A4S3JN14</accession>
<comment type="caution">
    <text evidence="1">The sequence shown here is derived from an EMBL/GenBank/DDBJ whole genome shotgun (WGS) entry which is preliminary data.</text>
</comment>
<dbReference type="AlphaFoldDB" id="A0A4S3JN14"/>
<proteinExistence type="predicted"/>
<protein>
    <submittedName>
        <fullName evidence="1">Uncharacterized protein</fullName>
    </submittedName>
</protein>
<dbReference type="VEuPathDB" id="FungiDB:EYZ11_003482"/>
<reference evidence="1 2" key="1">
    <citation type="submission" date="2019-03" db="EMBL/GenBank/DDBJ databases">
        <title>The genome sequence of a newly discovered highly antifungal drug resistant Aspergillus species, Aspergillus tanneri NIH 1004.</title>
        <authorList>
            <person name="Mounaud S."/>
            <person name="Singh I."/>
            <person name="Joardar V."/>
            <person name="Pakala S."/>
            <person name="Pakala S."/>
            <person name="Venepally P."/>
            <person name="Hoover J."/>
            <person name="Nierman W."/>
            <person name="Chung J."/>
            <person name="Losada L."/>
        </authorList>
    </citation>
    <scope>NUCLEOTIDE SEQUENCE [LARGE SCALE GENOMIC DNA]</scope>
    <source>
        <strain evidence="1 2">NIH1004</strain>
    </source>
</reference>
<evidence type="ECO:0000313" key="1">
    <source>
        <dbReference type="EMBL" id="THC97039.1"/>
    </source>
</evidence>
<keyword evidence="2" id="KW-1185">Reference proteome</keyword>
<dbReference type="Proteomes" id="UP000308092">
    <property type="component" value="Unassembled WGS sequence"/>
</dbReference>
<name>A0A4S3JN14_9EURO</name>